<dbReference type="EMBL" id="MN739162">
    <property type="protein sequence ID" value="QHS91612.1"/>
    <property type="molecule type" value="Genomic_DNA"/>
</dbReference>
<feature type="region of interest" description="Disordered" evidence="1">
    <location>
        <begin position="158"/>
        <end position="178"/>
    </location>
</feature>
<proteinExistence type="predicted"/>
<reference evidence="2" key="1">
    <citation type="journal article" date="2020" name="Nature">
        <title>Giant virus diversity and host interactions through global metagenomics.</title>
        <authorList>
            <person name="Schulz F."/>
            <person name="Roux S."/>
            <person name="Paez-Espino D."/>
            <person name="Jungbluth S."/>
            <person name="Walsh D.A."/>
            <person name="Denef V.J."/>
            <person name="McMahon K.D."/>
            <person name="Konstantinidis K.T."/>
            <person name="Eloe-Fadrosh E.A."/>
            <person name="Kyrpides N.C."/>
            <person name="Woyke T."/>
        </authorList>
    </citation>
    <scope>NUCLEOTIDE SEQUENCE</scope>
    <source>
        <strain evidence="2">GVMAG-M-3300013006-15</strain>
    </source>
</reference>
<name>A0A6C0BHX7_9ZZZZ</name>
<feature type="compositionally biased region" description="Basic and acidic residues" evidence="1">
    <location>
        <begin position="1667"/>
        <end position="1683"/>
    </location>
</feature>
<organism evidence="2">
    <name type="scientific">viral metagenome</name>
    <dbReference type="NCBI Taxonomy" id="1070528"/>
    <lineage>
        <taxon>unclassified sequences</taxon>
        <taxon>metagenomes</taxon>
        <taxon>organismal metagenomes</taxon>
    </lineage>
</organism>
<feature type="region of interest" description="Disordered" evidence="1">
    <location>
        <begin position="1662"/>
        <end position="1683"/>
    </location>
</feature>
<evidence type="ECO:0000256" key="1">
    <source>
        <dbReference type="SAM" id="MobiDB-lite"/>
    </source>
</evidence>
<evidence type="ECO:0000313" key="2">
    <source>
        <dbReference type="EMBL" id="QHS91612.1"/>
    </source>
</evidence>
<protein>
    <submittedName>
        <fullName evidence="2">Uncharacterized protein</fullName>
    </submittedName>
</protein>
<accession>A0A6C0BHX7</accession>
<sequence length="1683" mass="191342">MENQGENIELGDWITIYSLEDPVTGDVVYRDNKMIRIKPKSSRSTAKEWRLDENGDFLEEYGVYLVQVHTKSEYYHFAAMIGVEPGEKLELYTKEGEQLSIIDGVPIVDPETNESLAILQEIITTDTEDAILLTNGLKISFQCVGPQPPIAVIVPAIPPPSEEEGSQDQTAENKELAEEAQREMTLEELLLEIQPSSVIEEIPTAERYFPDSVQRQEMYASFVNDLSPDKQKNLKALRAVSQKIEYLLALKQSTVKLNLANKPIGAQKSSFDTLKEVTDEVKNSYIPACIPIYDVKKSIYLDKRQVSTDDYLDFNYIMDVEHMSARRTEQYEKGEYVTNGITFYDYINTLFQSDHKPFVSKAGAERQPENILYDQEAFLAPLPGEVRKGFKSGLTVGYIPKGPFAKDKFIPVTDDNLSTVDIRTGKFLASEKAGKNKGIPAGTISVPADQVSVAGYVMLDTPTILMTRTLTNIPSIMTRIQIADYQSMHRRKNLEDLDPISVTESTSDNHTVTIPKDLISQATSEWWTTWVENNMRRTIAPIHGFSPASTLLSVMLDSFVPNRSDFPAALQAEVWKFVQRNMDLWLQANAITRERILKKLAEGGYQGETFSQMIEDPATLNETVRKDTILSGLFKNINERETTLAKNTQVIMNELQKSYGSEAFIQYANIVAILEGREAAFDPKFQKDKLLEIIRANQNRNEIEALRVQAFMSKPEINSCAHTKYLTAVKKVRKRDQVKYIELFQQFLNKFQGEKKGNWIYCRECKKECVCVHEKMLLNEALHPGRALSLHKKLLIEFGGPVFEGNFTCRNCGEGIQSIEYDNSLEYDDEGRPLSGRAVLTDDGPKEIDLTEIISKKEQFFGKEEDQKIYKIAKIISERAGAQISDEIYARIVNRAQQYLGKAVPTREYFAVLQQTRGRMKGTWEELSRNQQVGIVASLIMFEFQTAKPAIQIKYPFMQCKFSLQGFPTEGLNPDTAGSGILDYISCCVAWIYRKEDPWYSTSWGLIPFEEIPKRTKIVKDLIILCTKNLLEKVPLPITSELNNIIKERRESLRLEQTRDLPSKNDKLPTGFTPEAFVTFPPTVQNVPTKGDSYNKVTAMNVSSLDAPKRSLSYRLSVIYGQLKAEAYKKAEKEGLVFSQSERSDSYAAPIALKDLKKGYLQLLGTTEGLENEARDIYYSLRNIEIRVPTNTPCGTHIWTPWSPREIPNIRVEIPKNILYKLFLRTCYDGPFIGSPHKSGYGGACKNCGFIFPSDEKEGKSSLDTQKVDYSEEKFQTILAAKREKQSIEPFNKPEEPELIVNVQGWMTQMSEADKQIWGQILTIMKALNDSRQGTLEPVRDGAWANFITFYDQKKEELRRRIATSTTRKARAEAVANAFMLSLDILTQLPFSSGIDSIMNSIVTPLMQRSKNYKVTDILADVREAKTRVTTKTDTIQMADETKWIKISVEHTDILNKIMAEASDLIKDVSVQAKEVAKRAGYEWGLWMKKWKALMFEDLNLGFDDKYGGYILRFFLIQFLLDLSDPKSAFYKGLPSAEGTQIPETETLIRETIGFIAENLERGSQKTRMPNEKEIADILLHRTQMENNYVINIFDKLGDEEKAIEKILKKFGIGKWAMGKNVKDYSPELYEHDRNQRLEMGMIELPQKAEGKMTGADFGFTSFGTESRAERGYDNEDHEGRTD</sequence>